<feature type="compositionally biased region" description="Polar residues" evidence="2">
    <location>
        <begin position="428"/>
        <end position="451"/>
    </location>
</feature>
<evidence type="ECO:0000256" key="1">
    <source>
        <dbReference type="PIRSR" id="PIRSR606225-1"/>
    </source>
</evidence>
<dbReference type="CDD" id="cd02557">
    <property type="entry name" value="PseudoU_synth_ScRIB2"/>
    <property type="match status" value="1"/>
</dbReference>
<dbReference type="EMBL" id="ML170243">
    <property type="protein sequence ID" value="TDL16453.1"/>
    <property type="molecule type" value="Genomic_DNA"/>
</dbReference>
<reference evidence="4 5" key="1">
    <citation type="submission" date="2018-06" db="EMBL/GenBank/DDBJ databases">
        <title>A transcriptomic atlas of mushroom development highlights an independent origin of complex multicellularity.</title>
        <authorList>
            <consortium name="DOE Joint Genome Institute"/>
            <person name="Krizsan K."/>
            <person name="Almasi E."/>
            <person name="Merenyi Z."/>
            <person name="Sahu N."/>
            <person name="Viragh M."/>
            <person name="Koszo T."/>
            <person name="Mondo S."/>
            <person name="Kiss B."/>
            <person name="Balint B."/>
            <person name="Kues U."/>
            <person name="Barry K."/>
            <person name="Hegedus J.C."/>
            <person name="Henrissat B."/>
            <person name="Johnson J."/>
            <person name="Lipzen A."/>
            <person name="Ohm R."/>
            <person name="Nagy I."/>
            <person name="Pangilinan J."/>
            <person name="Yan J."/>
            <person name="Xiong Y."/>
            <person name="Grigoriev I.V."/>
            <person name="Hibbett D.S."/>
            <person name="Nagy L.G."/>
        </authorList>
    </citation>
    <scope>NUCLEOTIDE SEQUENCE [LARGE SCALE GENOMIC DNA]</scope>
    <source>
        <strain evidence="4 5">SZMC22713</strain>
    </source>
</reference>
<dbReference type="NCBIfam" id="TIGR00005">
    <property type="entry name" value="rluA_subfam"/>
    <property type="match status" value="1"/>
</dbReference>
<feature type="region of interest" description="Disordered" evidence="2">
    <location>
        <begin position="1"/>
        <end position="22"/>
    </location>
</feature>
<dbReference type="Gene3D" id="3.30.2350.10">
    <property type="entry name" value="Pseudouridine synthase"/>
    <property type="match status" value="1"/>
</dbReference>
<feature type="region of interest" description="Disordered" evidence="2">
    <location>
        <begin position="296"/>
        <end position="323"/>
    </location>
</feature>
<dbReference type="SUPFAM" id="SSF55120">
    <property type="entry name" value="Pseudouridine synthase"/>
    <property type="match status" value="1"/>
</dbReference>
<feature type="region of interest" description="Disordered" evidence="2">
    <location>
        <begin position="337"/>
        <end position="378"/>
    </location>
</feature>
<dbReference type="VEuPathDB" id="FungiDB:BD410DRAFT_755498"/>
<dbReference type="Proteomes" id="UP000294933">
    <property type="component" value="Unassembled WGS sequence"/>
</dbReference>
<dbReference type="AlphaFoldDB" id="A0A4Y7PM05"/>
<dbReference type="STRING" id="50990.A0A4Y7PM05"/>
<dbReference type="InterPro" id="IPR006145">
    <property type="entry name" value="PsdUridine_synth_RsuA/RluA"/>
</dbReference>
<evidence type="ECO:0000259" key="3">
    <source>
        <dbReference type="Pfam" id="PF00849"/>
    </source>
</evidence>
<gene>
    <name evidence="4" type="ORF">BD410DRAFT_755498</name>
</gene>
<dbReference type="InterPro" id="IPR050188">
    <property type="entry name" value="RluA_PseudoU_synthase"/>
</dbReference>
<evidence type="ECO:0000256" key="2">
    <source>
        <dbReference type="SAM" id="MobiDB-lite"/>
    </source>
</evidence>
<dbReference type="PROSITE" id="PS01129">
    <property type="entry name" value="PSI_RLU"/>
    <property type="match status" value="1"/>
</dbReference>
<dbReference type="Pfam" id="PF00849">
    <property type="entry name" value="PseudoU_synth_2"/>
    <property type="match status" value="1"/>
</dbReference>
<dbReference type="InterPro" id="IPR006225">
    <property type="entry name" value="PsdUridine_synth_RluC/D"/>
</dbReference>
<feature type="region of interest" description="Disordered" evidence="2">
    <location>
        <begin position="413"/>
        <end position="465"/>
    </location>
</feature>
<dbReference type="GO" id="GO:0000455">
    <property type="term" value="P:enzyme-directed rRNA pseudouridine synthesis"/>
    <property type="evidence" value="ECO:0007669"/>
    <property type="project" value="TreeGrafter"/>
</dbReference>
<evidence type="ECO:0000313" key="5">
    <source>
        <dbReference type="Proteomes" id="UP000294933"/>
    </source>
</evidence>
<dbReference type="GO" id="GO:0003723">
    <property type="term" value="F:RNA binding"/>
    <property type="evidence" value="ECO:0007669"/>
    <property type="project" value="InterPro"/>
</dbReference>
<dbReference type="GO" id="GO:0009982">
    <property type="term" value="F:pseudouridine synthase activity"/>
    <property type="evidence" value="ECO:0007669"/>
    <property type="project" value="InterPro"/>
</dbReference>
<sequence>MLQDTSPESSQKPETNHASIQSKNGLKKIPPYWYNYMTRAKGRWFNREILELVSTEFRDRSVEYYRYALESGVTTVNGKTAKPGTIVRNGDLIENMVHRHEPPITDIPVQILLHDTEREILVINKPGSIPVHATGRFFKHSLVEIMKDEFGFKQVYTVNRLDRLTSGLMILALSSERARKLTEEFTAGTIRKEYIARVKGEFPMEPVSCDQPLLTVDRQMGLNIVHPDGKPAQTLFTRLHYDPGTHTSVLHCRPMTGRSHQLRVHLQYLGFPIANDPVYSEERIWGKKLGRGGIDIIPSDERTAPEPPPEHAASPAEGRHRSLEKRGPIWMTKAEAKALTDKQAADTDAAAATSGDNGPKLLPRETGHDIGMGSPVPLSGEAVQVITRLRNQKDEEEDWSRWRDVVFRAKAALHPGQKDRPAPDPNAPSVTESGDTTSETTKQMTTLSETEVQPHESELTQVSVEKPIPEDLQYCPECYLPLHPDPNPTKLYIFLHALRYTTSLGSFETEMPQWAAPSWRWDQD</sequence>
<feature type="active site" evidence="1">
    <location>
        <position position="162"/>
    </location>
</feature>
<dbReference type="PANTHER" id="PTHR21600:SF40">
    <property type="entry name" value="PSEUDOURIDYLATE SYNTHASE RPUSD2"/>
    <property type="match status" value="1"/>
</dbReference>
<evidence type="ECO:0000313" key="4">
    <source>
        <dbReference type="EMBL" id="TDL16453.1"/>
    </source>
</evidence>
<dbReference type="InterPro" id="IPR020103">
    <property type="entry name" value="PsdUridine_synth_cat_dom_sf"/>
</dbReference>
<accession>A0A4Y7PM05</accession>
<organism evidence="4 5">
    <name type="scientific">Rickenella mellea</name>
    <dbReference type="NCBI Taxonomy" id="50990"/>
    <lineage>
        <taxon>Eukaryota</taxon>
        <taxon>Fungi</taxon>
        <taxon>Dikarya</taxon>
        <taxon>Basidiomycota</taxon>
        <taxon>Agaricomycotina</taxon>
        <taxon>Agaricomycetes</taxon>
        <taxon>Hymenochaetales</taxon>
        <taxon>Rickenellaceae</taxon>
        <taxon>Rickenella</taxon>
    </lineage>
</organism>
<dbReference type="OrthoDB" id="424794at2759"/>
<feature type="domain" description="Pseudouridine synthase RsuA/RluA-like" evidence="3">
    <location>
        <begin position="120"/>
        <end position="267"/>
    </location>
</feature>
<name>A0A4Y7PM05_9AGAM</name>
<protein>
    <submittedName>
        <fullName evidence="4">Pseudouridine synthase</fullName>
    </submittedName>
</protein>
<keyword evidence="5" id="KW-1185">Reference proteome</keyword>
<dbReference type="PANTHER" id="PTHR21600">
    <property type="entry name" value="MITOCHONDRIAL RNA PSEUDOURIDINE SYNTHASE"/>
    <property type="match status" value="1"/>
</dbReference>
<proteinExistence type="predicted"/>
<dbReference type="InterPro" id="IPR006224">
    <property type="entry name" value="PsdUridine_synth_RluA-like_CS"/>
</dbReference>